<evidence type="ECO:0000313" key="3">
    <source>
        <dbReference type="Proteomes" id="UP000199584"/>
    </source>
</evidence>
<accession>A0A1I6D1H3</accession>
<dbReference type="InterPro" id="IPR003797">
    <property type="entry name" value="DegV"/>
</dbReference>
<dbReference type="InterPro" id="IPR043168">
    <property type="entry name" value="DegV_C"/>
</dbReference>
<dbReference type="STRING" id="39060.SAMN05660706_10453"/>
<dbReference type="Pfam" id="PF02645">
    <property type="entry name" value="DegV"/>
    <property type="match status" value="1"/>
</dbReference>
<organism evidence="2 3">
    <name type="scientific">Desulfoscipio geothermicus DSM 3669</name>
    <dbReference type="NCBI Taxonomy" id="1121426"/>
    <lineage>
        <taxon>Bacteria</taxon>
        <taxon>Bacillati</taxon>
        <taxon>Bacillota</taxon>
        <taxon>Clostridia</taxon>
        <taxon>Eubacteriales</taxon>
        <taxon>Desulfallaceae</taxon>
        <taxon>Desulfoscipio</taxon>
    </lineage>
</organism>
<keyword evidence="3" id="KW-1185">Reference proteome</keyword>
<dbReference type="AlphaFoldDB" id="A0A1I6D1H3"/>
<sequence>MARVRIVTDSTADLPADVVHKYGITVVPLKVFFGSECFLDGVDLKTGEFYRRLESSRELPTTSQPSPAEFVEYYRPLVEEGADIISIHISMHMSGTVHSAQLAKTMLKYDRLAVIDSRTVSVVLGMIVLGAARAAAAGCSREEVMDVVDKMIADHRVYFMVDTLEYLQRGGRIGKAQAFWGTILNVKPVCTIRKGIICPHEKVRGRKKAVNRLVQLIGDSFRDTESLFCFLTHGNDPEGLQELQKLVQAGLNCAEIMISQMGAVVGTHVGPGVLGLGVCRYNYLDK</sequence>
<dbReference type="Proteomes" id="UP000199584">
    <property type="component" value="Unassembled WGS sequence"/>
</dbReference>
<dbReference type="GO" id="GO:0008289">
    <property type="term" value="F:lipid binding"/>
    <property type="evidence" value="ECO:0007669"/>
    <property type="project" value="UniProtKB-KW"/>
</dbReference>
<protein>
    <submittedName>
        <fullName evidence="2">EDD domain protein, DegV family</fullName>
    </submittedName>
</protein>
<dbReference type="Gene3D" id="3.40.50.10170">
    <property type="match status" value="1"/>
</dbReference>
<evidence type="ECO:0000256" key="1">
    <source>
        <dbReference type="ARBA" id="ARBA00023121"/>
    </source>
</evidence>
<dbReference type="SUPFAM" id="SSF82549">
    <property type="entry name" value="DAK1/DegV-like"/>
    <property type="match status" value="1"/>
</dbReference>
<dbReference type="OrthoDB" id="9780216at2"/>
<dbReference type="Gene3D" id="3.30.1180.10">
    <property type="match status" value="1"/>
</dbReference>
<gene>
    <name evidence="2" type="ORF">SAMN05660706_10453</name>
</gene>
<dbReference type="PROSITE" id="PS51482">
    <property type="entry name" value="DEGV"/>
    <property type="match status" value="1"/>
</dbReference>
<dbReference type="EMBL" id="FOYM01000004">
    <property type="protein sequence ID" value="SFQ99230.1"/>
    <property type="molecule type" value="Genomic_DNA"/>
</dbReference>
<evidence type="ECO:0000313" key="2">
    <source>
        <dbReference type="EMBL" id="SFQ99230.1"/>
    </source>
</evidence>
<proteinExistence type="predicted"/>
<dbReference type="NCBIfam" id="TIGR00762">
    <property type="entry name" value="DegV"/>
    <property type="match status" value="1"/>
</dbReference>
<name>A0A1I6D1H3_9FIRM</name>
<dbReference type="PANTHER" id="PTHR33434">
    <property type="entry name" value="DEGV DOMAIN-CONTAINING PROTEIN DR_1986-RELATED"/>
    <property type="match status" value="1"/>
</dbReference>
<dbReference type="PANTHER" id="PTHR33434:SF2">
    <property type="entry name" value="FATTY ACID-BINDING PROTEIN TM_1468"/>
    <property type="match status" value="1"/>
</dbReference>
<dbReference type="InterPro" id="IPR050270">
    <property type="entry name" value="DegV_domain_contain"/>
</dbReference>
<reference evidence="3" key="1">
    <citation type="submission" date="2016-10" db="EMBL/GenBank/DDBJ databases">
        <authorList>
            <person name="Varghese N."/>
            <person name="Submissions S."/>
        </authorList>
    </citation>
    <scope>NUCLEOTIDE SEQUENCE [LARGE SCALE GENOMIC DNA]</scope>
    <source>
        <strain evidence="3">DSM 3669</strain>
    </source>
</reference>
<dbReference type="RefSeq" id="WP_092482062.1">
    <property type="nucleotide sequence ID" value="NZ_FOYM01000004.1"/>
</dbReference>
<keyword evidence="1" id="KW-0446">Lipid-binding</keyword>